<evidence type="ECO:0000256" key="8">
    <source>
        <dbReference type="SAM" id="Phobius"/>
    </source>
</evidence>
<dbReference type="PANTHER" id="PTHR21716">
    <property type="entry name" value="TRANSMEMBRANE PROTEIN"/>
    <property type="match status" value="1"/>
</dbReference>
<feature type="transmembrane region" description="Helical" evidence="8">
    <location>
        <begin position="251"/>
        <end position="268"/>
    </location>
</feature>
<proteinExistence type="inferred from homology"/>
<evidence type="ECO:0000313" key="10">
    <source>
        <dbReference type="Proteomes" id="UP001304970"/>
    </source>
</evidence>
<keyword evidence="5 8" id="KW-0812">Transmembrane</keyword>
<name>A0AA96ZW49_9EURY</name>
<organism evidence="9 10">
    <name type="scientific">Methanolapillus ohkumae</name>
    <dbReference type="NCBI Taxonomy" id="3028298"/>
    <lineage>
        <taxon>Archaea</taxon>
        <taxon>Methanobacteriati</taxon>
        <taxon>Methanobacteriota</taxon>
        <taxon>Stenosarchaea group</taxon>
        <taxon>Methanomicrobia</taxon>
        <taxon>Methanosarcinales</taxon>
        <taxon>Methanosarcinaceae</taxon>
        <taxon>Methanolapillus</taxon>
    </lineage>
</organism>
<dbReference type="GeneID" id="89228835"/>
<keyword evidence="10" id="KW-1185">Reference proteome</keyword>
<reference evidence="9 10" key="1">
    <citation type="submission" date="2023-07" db="EMBL/GenBank/DDBJ databases">
        <title>Closed genome sequence of Methanosarcinaceae archaeon Am2.</title>
        <authorList>
            <person name="Poehlein A."/>
            <person name="Protasov E."/>
            <person name="Platt K."/>
            <person name="Reeh H."/>
            <person name="Daniel R."/>
            <person name="Brune A."/>
        </authorList>
    </citation>
    <scope>NUCLEOTIDE SEQUENCE [LARGE SCALE GENOMIC DNA]</scope>
    <source>
        <strain evidence="9 10">Am2</strain>
    </source>
</reference>
<comment type="similarity">
    <text evidence="2">Belongs to the autoinducer-2 exporter (AI-2E) (TC 2.A.86) family.</text>
</comment>
<dbReference type="EMBL" id="CP131061">
    <property type="protein sequence ID" value="WNY27605.1"/>
    <property type="molecule type" value="Genomic_DNA"/>
</dbReference>
<sequence length="364" mass="40720">MPISTNKNVWIALSAIFLLLCLVLVTLFYFQDIFLIFLAGLCLMVIVDKCVRFYNKHTTRLTYLQRITGAVVVIIFLAVTLFLFISFQMESFAGIFSDMSQVQGMIDEGTNLVFTTLNMLPESLSKMLEDYFINFTNNIFLSLTQSFSGLLSRALYYAFAAILLYPIMFKLYFKDGEQIQKRIESYIPKKFKETYTSASNAILTQSNNFFVSKIIESICIGVMSSIGFYLVGIPGWLFFGVLSGLLNNVPYIGPALAAIPPVLIGLSISVETAILAGVVSIIAQAVDNFYLIPYMISDKMDVNPLTTVLVVLVFAQIFGAVGMILSIPIYVIFKIILKESYKQLVEMFPDTSKQKENAFESANG</sequence>
<feature type="transmembrane region" description="Helical" evidence="8">
    <location>
        <begin position="154"/>
        <end position="173"/>
    </location>
</feature>
<evidence type="ECO:0000313" key="9">
    <source>
        <dbReference type="EMBL" id="WNY27605.1"/>
    </source>
</evidence>
<feature type="transmembrane region" description="Helical" evidence="8">
    <location>
        <begin position="218"/>
        <end position="239"/>
    </location>
</feature>
<keyword evidence="4" id="KW-1003">Cell membrane</keyword>
<evidence type="ECO:0000256" key="3">
    <source>
        <dbReference type="ARBA" id="ARBA00022448"/>
    </source>
</evidence>
<dbReference type="GO" id="GO:0005886">
    <property type="term" value="C:plasma membrane"/>
    <property type="evidence" value="ECO:0007669"/>
    <property type="project" value="UniProtKB-SubCell"/>
</dbReference>
<accession>A0AA96ZW49</accession>
<feature type="transmembrane region" description="Helical" evidence="8">
    <location>
        <begin position="9"/>
        <end position="30"/>
    </location>
</feature>
<keyword evidence="3" id="KW-0813">Transport</keyword>
<evidence type="ECO:0000256" key="7">
    <source>
        <dbReference type="ARBA" id="ARBA00023136"/>
    </source>
</evidence>
<keyword evidence="6 8" id="KW-1133">Transmembrane helix</keyword>
<feature type="transmembrane region" description="Helical" evidence="8">
    <location>
        <begin position="36"/>
        <end position="55"/>
    </location>
</feature>
<dbReference type="InterPro" id="IPR002549">
    <property type="entry name" value="AI-2E-like"/>
</dbReference>
<evidence type="ECO:0000256" key="1">
    <source>
        <dbReference type="ARBA" id="ARBA00004651"/>
    </source>
</evidence>
<dbReference type="PANTHER" id="PTHR21716:SF53">
    <property type="entry name" value="PERMEASE PERM-RELATED"/>
    <property type="match status" value="1"/>
</dbReference>
<comment type="subcellular location">
    <subcellularLocation>
        <location evidence="1">Cell membrane</location>
        <topology evidence="1">Multi-pass membrane protein</topology>
    </subcellularLocation>
</comment>
<feature type="transmembrane region" description="Helical" evidence="8">
    <location>
        <begin position="308"/>
        <end position="333"/>
    </location>
</feature>
<dbReference type="Proteomes" id="UP001304970">
    <property type="component" value="Chromosome"/>
</dbReference>
<evidence type="ECO:0000256" key="5">
    <source>
        <dbReference type="ARBA" id="ARBA00022692"/>
    </source>
</evidence>
<dbReference type="RefSeq" id="WP_338097568.1">
    <property type="nucleotide sequence ID" value="NZ_CP131061.1"/>
</dbReference>
<dbReference type="AlphaFoldDB" id="A0AA96ZW49"/>
<keyword evidence="7 8" id="KW-0472">Membrane</keyword>
<evidence type="ECO:0000256" key="4">
    <source>
        <dbReference type="ARBA" id="ARBA00022475"/>
    </source>
</evidence>
<dbReference type="Pfam" id="PF01594">
    <property type="entry name" value="AI-2E_transport"/>
    <property type="match status" value="1"/>
</dbReference>
<feature type="transmembrane region" description="Helical" evidence="8">
    <location>
        <begin position="67"/>
        <end position="89"/>
    </location>
</feature>
<protein>
    <submittedName>
        <fullName evidence="9">Transport protein YhhT</fullName>
    </submittedName>
</protein>
<evidence type="ECO:0000256" key="2">
    <source>
        <dbReference type="ARBA" id="ARBA00009773"/>
    </source>
</evidence>
<gene>
    <name evidence="9" type="primary">yhhT_1</name>
    <name evidence="9" type="ORF">MsAm2_14080</name>
</gene>
<feature type="transmembrane region" description="Helical" evidence="8">
    <location>
        <begin position="275"/>
        <end position="296"/>
    </location>
</feature>
<evidence type="ECO:0000256" key="6">
    <source>
        <dbReference type="ARBA" id="ARBA00022989"/>
    </source>
</evidence>